<dbReference type="RefSeq" id="WP_100161254.1">
    <property type="nucleotide sequence ID" value="NZ_PGTB01000005.1"/>
</dbReference>
<sequence>MSPRLSAHDLNKLSPRQREIHDDILSRRGRVGGPFPVWLRNPELAECAQKLGAYCRYDTCLPPILSELAILVVAGYWDAPVEWGIHAPIARRAGLPEQVILDIEEGRPPHLEDSKARAVYDYTKELLASGRVGDAMHARAVSELSESGVIDLVALIGYYSLVAFTLNAFEMPMPEEKLGSVSG</sequence>
<reference evidence="1 2" key="1">
    <citation type="journal article" date="2018" name="Int. J. Syst. Evol. Microbiol.">
        <title>Pseudooceanicola lipolyticus sp. nov., a marine alphaproteobacterium, reclassification of Oceanicola flagellatus as Pseudooceanicola flagellatus comb. nov. and emended description of the genus Pseudooceanicola.</title>
        <authorList>
            <person name="Huang M.-M."/>
            <person name="Guo L.-L."/>
            <person name="Wu Y.-H."/>
            <person name="Lai Q.-L."/>
            <person name="Shao Z.-Z."/>
            <person name="Wang C.-S."/>
            <person name="Wu M."/>
            <person name="Xu X.-W."/>
        </authorList>
    </citation>
    <scope>NUCLEOTIDE SEQUENCE [LARGE SCALE GENOMIC DNA]</scope>
    <source>
        <strain evidence="1 2">157</strain>
    </source>
</reference>
<keyword evidence="2" id="KW-1185">Reference proteome</keyword>
<dbReference type="InterPro" id="IPR029032">
    <property type="entry name" value="AhpD-like"/>
</dbReference>
<name>A0A2M8J5L9_9RHOB</name>
<evidence type="ECO:0000313" key="2">
    <source>
        <dbReference type="Proteomes" id="UP000231553"/>
    </source>
</evidence>
<comment type="caution">
    <text evidence="1">The sequence shown here is derived from an EMBL/GenBank/DDBJ whole genome shotgun (WGS) entry which is preliminary data.</text>
</comment>
<proteinExistence type="predicted"/>
<dbReference type="OrthoDB" id="9129225at2"/>
<dbReference type="AlphaFoldDB" id="A0A2M8J5L9"/>
<dbReference type="EMBL" id="PGTB01000005">
    <property type="protein sequence ID" value="PJE38067.1"/>
    <property type="molecule type" value="Genomic_DNA"/>
</dbReference>
<dbReference type="SUPFAM" id="SSF69118">
    <property type="entry name" value="AhpD-like"/>
    <property type="match status" value="1"/>
</dbReference>
<protein>
    <submittedName>
        <fullName evidence="1">4-carboxymuconolactone decarboxylase</fullName>
    </submittedName>
</protein>
<organism evidence="1 2">
    <name type="scientific">Pseudooceanicola lipolyticus</name>
    <dbReference type="NCBI Taxonomy" id="2029104"/>
    <lineage>
        <taxon>Bacteria</taxon>
        <taxon>Pseudomonadati</taxon>
        <taxon>Pseudomonadota</taxon>
        <taxon>Alphaproteobacteria</taxon>
        <taxon>Rhodobacterales</taxon>
        <taxon>Paracoccaceae</taxon>
        <taxon>Pseudooceanicola</taxon>
    </lineage>
</organism>
<evidence type="ECO:0000313" key="1">
    <source>
        <dbReference type="EMBL" id="PJE38067.1"/>
    </source>
</evidence>
<dbReference type="PANTHER" id="PTHR34846">
    <property type="entry name" value="4-CARBOXYMUCONOLACTONE DECARBOXYLASE FAMILY PROTEIN (AFU_ORTHOLOGUE AFUA_6G11590)"/>
    <property type="match status" value="1"/>
</dbReference>
<accession>A0A2M8J5L9</accession>
<gene>
    <name evidence="1" type="ORF">CVM52_03715</name>
</gene>
<dbReference type="Gene3D" id="1.20.1290.10">
    <property type="entry name" value="AhpD-like"/>
    <property type="match status" value="1"/>
</dbReference>
<dbReference type="PANTHER" id="PTHR34846:SF11">
    <property type="entry name" value="4-CARBOXYMUCONOLACTONE DECARBOXYLASE FAMILY PROTEIN (AFU_ORTHOLOGUE AFUA_6G11590)"/>
    <property type="match status" value="1"/>
</dbReference>
<dbReference type="Proteomes" id="UP000231553">
    <property type="component" value="Unassembled WGS sequence"/>
</dbReference>